<sequence length="308" mass="34885">MTKTYSIKIEYSPVYECIASFYAYINRKEGKNLYLDNDWRDETARRLPPSFAAELADERWEVLHRIVLLAAQSPAKTSVEQFLDWLGAIPAGEIYERLAPWVSAIPLNLGEIRDRSLSLLSRWHEHYFAALEPQILDRLAASARRFARMAEQMEPPELVEEATNGIRIEPTDHLQQVVLAPQYHCAPTTILDFYRGIATCLYPVADAAAGPDPLRELLPLAQCLADEKRLQILRCLAEKPCTLGELQQQVSLAKSTVHHHISTLRRAGMIRAHFADSTTAIGYSLRERFLDRLPELIMTFLSSGGNGR</sequence>
<dbReference type="InterPro" id="IPR036388">
    <property type="entry name" value="WH-like_DNA-bd_sf"/>
</dbReference>
<dbReference type="Proteomes" id="UP001151071">
    <property type="component" value="Unassembled WGS sequence"/>
</dbReference>
<keyword evidence="6" id="KW-1185">Reference proteome</keyword>
<dbReference type="GO" id="GO:0003677">
    <property type="term" value="F:DNA binding"/>
    <property type="evidence" value="ECO:0007669"/>
    <property type="project" value="UniProtKB-KW"/>
</dbReference>
<dbReference type="SUPFAM" id="SSF46785">
    <property type="entry name" value="Winged helix' DNA-binding domain"/>
    <property type="match status" value="1"/>
</dbReference>
<dbReference type="CDD" id="cd00090">
    <property type="entry name" value="HTH_ARSR"/>
    <property type="match status" value="1"/>
</dbReference>
<evidence type="ECO:0000259" key="4">
    <source>
        <dbReference type="PROSITE" id="PS50987"/>
    </source>
</evidence>
<dbReference type="InterPro" id="IPR001845">
    <property type="entry name" value="HTH_ArsR_DNA-bd_dom"/>
</dbReference>
<dbReference type="Pfam" id="PF01022">
    <property type="entry name" value="HTH_5"/>
    <property type="match status" value="1"/>
</dbReference>
<evidence type="ECO:0000313" key="5">
    <source>
        <dbReference type="EMBL" id="MDA5110349.1"/>
    </source>
</evidence>
<comment type="caution">
    <text evidence="5">The sequence shown here is derived from an EMBL/GenBank/DDBJ whole genome shotgun (WGS) entry which is preliminary data.</text>
</comment>
<dbReference type="GO" id="GO:0003700">
    <property type="term" value="F:DNA-binding transcription factor activity"/>
    <property type="evidence" value="ECO:0007669"/>
    <property type="project" value="InterPro"/>
</dbReference>
<keyword evidence="3" id="KW-0804">Transcription</keyword>
<dbReference type="EMBL" id="JAPYYP010000030">
    <property type="protein sequence ID" value="MDA5110349.1"/>
    <property type="molecule type" value="Genomic_DNA"/>
</dbReference>
<dbReference type="Gene3D" id="1.10.10.10">
    <property type="entry name" value="Winged helix-like DNA-binding domain superfamily/Winged helix DNA-binding domain"/>
    <property type="match status" value="1"/>
</dbReference>
<keyword evidence="1" id="KW-0805">Transcription regulation</keyword>
<dbReference type="PANTHER" id="PTHR33154">
    <property type="entry name" value="TRANSCRIPTIONAL REGULATOR, ARSR FAMILY"/>
    <property type="match status" value="1"/>
</dbReference>
<dbReference type="SMART" id="SM00418">
    <property type="entry name" value="HTH_ARSR"/>
    <property type="match status" value="1"/>
</dbReference>
<dbReference type="PANTHER" id="PTHR33154:SF33">
    <property type="entry name" value="TRANSCRIPTIONAL REPRESSOR SDPR"/>
    <property type="match status" value="1"/>
</dbReference>
<protein>
    <submittedName>
        <fullName evidence="5">Winged helix-turn-helix domain-containing protein</fullName>
    </submittedName>
</protein>
<dbReference type="InterPro" id="IPR036390">
    <property type="entry name" value="WH_DNA-bd_sf"/>
</dbReference>
<dbReference type="InterPro" id="IPR051081">
    <property type="entry name" value="HTH_MetalResp_TranReg"/>
</dbReference>
<evidence type="ECO:0000256" key="1">
    <source>
        <dbReference type="ARBA" id="ARBA00023015"/>
    </source>
</evidence>
<feature type="domain" description="HTH arsR-type" evidence="4">
    <location>
        <begin position="209"/>
        <end position="308"/>
    </location>
</feature>
<evidence type="ECO:0000256" key="3">
    <source>
        <dbReference type="ARBA" id="ARBA00023163"/>
    </source>
</evidence>
<evidence type="ECO:0000313" key="6">
    <source>
        <dbReference type="Proteomes" id="UP001151071"/>
    </source>
</evidence>
<proteinExistence type="predicted"/>
<dbReference type="PRINTS" id="PR00778">
    <property type="entry name" value="HTHARSR"/>
</dbReference>
<gene>
    <name evidence="5" type="ORF">O3V59_18470</name>
</gene>
<reference evidence="5" key="1">
    <citation type="submission" date="2022-12" db="EMBL/GenBank/DDBJ databases">
        <title>Draft genome sequence of the thermophilic strain Brevibacillus thermoruber HT42, isolated from Los Humeros, Puebla, Mexico, with biotechnological potential.</title>
        <authorList>
            <person name="Lara Sanchez J."/>
            <person name="Solis Palacios R."/>
            <person name="Bustos Baena A.S."/>
            <person name="Ruz Baez A.E."/>
            <person name="Espinosa Luna G."/>
            <person name="Oliart Ros R.M."/>
        </authorList>
    </citation>
    <scope>NUCLEOTIDE SEQUENCE</scope>
    <source>
        <strain evidence="5">HT42</strain>
    </source>
</reference>
<dbReference type="RefSeq" id="WP_271140718.1">
    <property type="nucleotide sequence ID" value="NZ_JAPYYP010000030.1"/>
</dbReference>
<dbReference type="InterPro" id="IPR011991">
    <property type="entry name" value="ArsR-like_HTH"/>
</dbReference>
<name>A0A9X3TTY1_9BACL</name>
<organism evidence="5 6">
    <name type="scientific">Brevibacillus thermoruber</name>
    <dbReference type="NCBI Taxonomy" id="33942"/>
    <lineage>
        <taxon>Bacteria</taxon>
        <taxon>Bacillati</taxon>
        <taxon>Bacillota</taxon>
        <taxon>Bacilli</taxon>
        <taxon>Bacillales</taxon>
        <taxon>Paenibacillaceae</taxon>
        <taxon>Brevibacillus</taxon>
    </lineage>
</organism>
<accession>A0A9X3TTY1</accession>
<keyword evidence="2" id="KW-0238">DNA-binding</keyword>
<dbReference type="AlphaFoldDB" id="A0A9X3TTY1"/>
<dbReference type="PROSITE" id="PS50987">
    <property type="entry name" value="HTH_ARSR_2"/>
    <property type="match status" value="1"/>
</dbReference>
<evidence type="ECO:0000256" key="2">
    <source>
        <dbReference type="ARBA" id="ARBA00023125"/>
    </source>
</evidence>